<evidence type="ECO:0008006" key="3">
    <source>
        <dbReference type="Google" id="ProtNLM"/>
    </source>
</evidence>
<comment type="caution">
    <text evidence="1">The sequence shown here is derived from an EMBL/GenBank/DDBJ whole genome shotgun (WGS) entry which is preliminary data.</text>
</comment>
<reference evidence="1 2" key="1">
    <citation type="submission" date="2020-03" db="EMBL/GenBank/DDBJ databases">
        <title>Genomic Encyclopedia of Type Strains, Phase IV (KMG-IV): sequencing the most valuable type-strain genomes for metagenomic binning, comparative biology and taxonomic classification.</title>
        <authorList>
            <person name="Goeker M."/>
        </authorList>
    </citation>
    <scope>NUCLEOTIDE SEQUENCE [LARGE SCALE GENOMIC DNA]</scope>
    <source>
        <strain evidence="1 2">DSM 19867</strain>
    </source>
</reference>
<dbReference type="AlphaFoldDB" id="A0A846MV35"/>
<gene>
    <name evidence="1" type="ORF">FHS83_000706</name>
</gene>
<name>A0A846MV35_9PROT</name>
<keyword evidence="2" id="KW-1185">Reference proteome</keyword>
<dbReference type="Gene3D" id="3.20.20.370">
    <property type="entry name" value="Glycoside hydrolase/deacetylase"/>
    <property type="match status" value="1"/>
</dbReference>
<dbReference type="RefSeq" id="WP_167080960.1">
    <property type="nucleotide sequence ID" value="NZ_BAAADC010000001.1"/>
</dbReference>
<evidence type="ECO:0000313" key="1">
    <source>
        <dbReference type="EMBL" id="NIK87388.1"/>
    </source>
</evidence>
<dbReference type="Proteomes" id="UP000570514">
    <property type="component" value="Unassembled WGS sequence"/>
</dbReference>
<dbReference type="EMBL" id="JAASRM010000001">
    <property type="protein sequence ID" value="NIK87388.1"/>
    <property type="molecule type" value="Genomic_DNA"/>
</dbReference>
<evidence type="ECO:0000313" key="2">
    <source>
        <dbReference type="Proteomes" id="UP000570514"/>
    </source>
</evidence>
<dbReference type="InterPro" id="IPR011330">
    <property type="entry name" value="Glyco_hydro/deAcase_b/a-brl"/>
</dbReference>
<dbReference type="GO" id="GO:0005975">
    <property type="term" value="P:carbohydrate metabolic process"/>
    <property type="evidence" value="ECO:0007669"/>
    <property type="project" value="InterPro"/>
</dbReference>
<protein>
    <recommendedName>
        <fullName evidence="3">Polysaccharide deacetylase</fullName>
    </recommendedName>
</protein>
<sequence>MSVGSEQVFLCVSIDCECDKGPGWKTQKPLSFASVSDGIIQRLHPLFRRYGAKPTYLLSPEVMRDEASVSALAVIESECELGTHLHAEFVGPDAHVPEVTAAFQCHDAPALEREKLRELTGLFNAAFKSNPRSFRAGRFGIGAHSLGFLADLGYSVDSSVTPFKDWAVAGAPEVSFYGASTQPYWPVYERPAEVSPNSSRLLEVPVTIRPGALGRAFSWLPGIGQRIEPRWLRPTKASVKALESLALEEIEVNSGKGRPIILNCMFHNVEVVEGLSPYAATRDEADAILNRLAGLLDFAGRHGIKTIGLGDVPTVFC</sequence>
<accession>A0A846MV35</accession>
<organism evidence="1 2">
    <name type="scientific">Rhizomicrobium palustre</name>
    <dbReference type="NCBI Taxonomy" id="189966"/>
    <lineage>
        <taxon>Bacteria</taxon>
        <taxon>Pseudomonadati</taxon>
        <taxon>Pseudomonadota</taxon>
        <taxon>Alphaproteobacteria</taxon>
        <taxon>Micropepsales</taxon>
        <taxon>Micropepsaceae</taxon>
        <taxon>Rhizomicrobium</taxon>
    </lineage>
</organism>
<dbReference type="SUPFAM" id="SSF88713">
    <property type="entry name" value="Glycoside hydrolase/deacetylase"/>
    <property type="match status" value="1"/>
</dbReference>
<proteinExistence type="predicted"/>